<organism evidence="4 5">
    <name type="scientific">Labilithrix luteola</name>
    <dbReference type="NCBI Taxonomy" id="1391654"/>
    <lineage>
        <taxon>Bacteria</taxon>
        <taxon>Pseudomonadati</taxon>
        <taxon>Myxococcota</taxon>
        <taxon>Polyangia</taxon>
        <taxon>Polyangiales</taxon>
        <taxon>Labilitrichaceae</taxon>
        <taxon>Labilithrix</taxon>
    </lineage>
</organism>
<dbReference type="Pfam" id="PF07583">
    <property type="entry name" value="PSCyt2"/>
    <property type="match status" value="1"/>
</dbReference>
<feature type="region of interest" description="Disordered" evidence="1">
    <location>
        <begin position="518"/>
        <end position="546"/>
    </location>
</feature>
<accession>A0A0K1Q555</accession>
<dbReference type="AlphaFoldDB" id="A0A0K1Q555"/>
<dbReference type="PANTHER" id="PTHR35889">
    <property type="entry name" value="CYCLOINULO-OLIGOSACCHARIDE FRUCTANOTRANSFERASE-RELATED"/>
    <property type="match status" value="1"/>
</dbReference>
<proteinExistence type="predicted"/>
<reference evidence="4 5" key="1">
    <citation type="submission" date="2015-08" db="EMBL/GenBank/DDBJ databases">
        <authorList>
            <person name="Babu N.S."/>
            <person name="Beckwith C.J."/>
            <person name="Beseler K.G."/>
            <person name="Brison A."/>
            <person name="Carone J.V."/>
            <person name="Caskin T.P."/>
            <person name="Diamond M."/>
            <person name="Durham M.E."/>
            <person name="Foxe J.M."/>
            <person name="Go M."/>
            <person name="Henderson B.A."/>
            <person name="Jones I.B."/>
            <person name="McGettigan J.A."/>
            <person name="Micheletti S.J."/>
            <person name="Nasrallah M.E."/>
            <person name="Ortiz D."/>
            <person name="Piller C.R."/>
            <person name="Privatt S.R."/>
            <person name="Schneider S.L."/>
            <person name="Sharp S."/>
            <person name="Smith T.C."/>
            <person name="Stanton J.D."/>
            <person name="Ullery H.E."/>
            <person name="Wilson R.J."/>
            <person name="Serrano M.G."/>
            <person name="Buck G."/>
            <person name="Lee V."/>
            <person name="Wang Y."/>
            <person name="Carvalho R."/>
            <person name="Voegtly L."/>
            <person name="Shi R."/>
            <person name="Duckworth R."/>
            <person name="Johnson A."/>
            <person name="Loviza R."/>
            <person name="Walstead R."/>
            <person name="Shah Z."/>
            <person name="Kiflezghi M."/>
            <person name="Wade K."/>
            <person name="Ball S.L."/>
            <person name="Bradley K.W."/>
            <person name="Asai D.J."/>
            <person name="Bowman C.A."/>
            <person name="Russell D.A."/>
            <person name="Pope W.H."/>
            <person name="Jacobs-Sera D."/>
            <person name="Hendrix R.W."/>
            <person name="Hatfull G.F."/>
        </authorList>
    </citation>
    <scope>NUCLEOTIDE SEQUENCE [LARGE SCALE GENOMIC DNA]</scope>
    <source>
        <strain evidence="4 5">DSM 27648</strain>
    </source>
</reference>
<evidence type="ECO:0000313" key="4">
    <source>
        <dbReference type="EMBL" id="AKV00863.1"/>
    </source>
</evidence>
<dbReference type="KEGG" id="llu:AKJ09_07526"/>
<feature type="domain" description="DUF1553" evidence="3">
    <location>
        <begin position="281"/>
        <end position="506"/>
    </location>
</feature>
<feature type="domain" description="DUF1549" evidence="2">
    <location>
        <begin position="7"/>
        <end position="223"/>
    </location>
</feature>
<dbReference type="PANTHER" id="PTHR35889:SF3">
    <property type="entry name" value="F-BOX DOMAIN-CONTAINING PROTEIN"/>
    <property type="match status" value="1"/>
</dbReference>
<dbReference type="InterPro" id="IPR022655">
    <property type="entry name" value="DUF1553"/>
</dbReference>
<evidence type="ECO:0000313" key="5">
    <source>
        <dbReference type="Proteomes" id="UP000064967"/>
    </source>
</evidence>
<evidence type="ECO:0000259" key="3">
    <source>
        <dbReference type="Pfam" id="PF07587"/>
    </source>
</evidence>
<gene>
    <name evidence="4" type="ORF">AKJ09_07526</name>
</gene>
<dbReference type="STRING" id="1391654.AKJ09_07526"/>
<keyword evidence="5" id="KW-1185">Reference proteome</keyword>
<evidence type="ECO:0008006" key="6">
    <source>
        <dbReference type="Google" id="ProtNLM"/>
    </source>
</evidence>
<protein>
    <recommendedName>
        <fullName evidence="6">Cytochrome c domain-containing protein</fullName>
    </recommendedName>
</protein>
<dbReference type="PATRIC" id="fig|1391654.3.peg.7638"/>
<name>A0A0K1Q555_9BACT</name>
<evidence type="ECO:0000259" key="2">
    <source>
        <dbReference type="Pfam" id="PF07583"/>
    </source>
</evidence>
<sequence length="568" mass="62344">MSGEAAIDAALQDAWKRAGITPAARADDATFLRRAYVDIVGSIPPPDVTTAFLASDDSAKRRKLVETLLASPAYAEHWMNYWDDVLMGRESRGQNVDRVAFRYWLRARFEANSPWDRIVRDLVSATGQNSTGGQRVRLAKAIGMQVPLGSAVPAKDDPDAVDLDAINGAVNWTLRFDQSPQDLAGNASRIFLGVQIQCAQCHDHKTEKWTQNDFRRFSSAFLHARSTPLDKGNTMGNVKRVKLDDFPKLPPRLAKNPELTPIATAHPTALDGTDLEKGPGTRKALADWMTSPKNPWFAKAIVNRVWGHMLGRGFYDPVDDMRASNEPVLVDLLDRMAADFVAHDFDLKYLIRTIAGTEAYQLSAKAPAATGDAKPDPENKLWSHFHLAPLGPEELLNALLRATNLEAAADKAGIKDMDQLRAQLVRQYAFLFDVDETDDTPDFSGTVTQTLSLLNGALVGQGSRAIPGSALSDVLAKPGTDEEKIDELALRVFGRKATTEERAKWVMYVQTSGRAAATIPKPKRTPGGKGAGALGRLGSKAKGGDPRREAYEDLFWAWLNSSEFVFNH</sequence>
<dbReference type="EMBL" id="CP012333">
    <property type="protein sequence ID" value="AKV00863.1"/>
    <property type="molecule type" value="Genomic_DNA"/>
</dbReference>
<dbReference type="Pfam" id="PF07587">
    <property type="entry name" value="PSD1"/>
    <property type="match status" value="1"/>
</dbReference>
<dbReference type="InterPro" id="IPR011444">
    <property type="entry name" value="DUF1549"/>
</dbReference>
<evidence type="ECO:0000256" key="1">
    <source>
        <dbReference type="SAM" id="MobiDB-lite"/>
    </source>
</evidence>
<dbReference type="Proteomes" id="UP000064967">
    <property type="component" value="Chromosome"/>
</dbReference>